<gene>
    <name evidence="3" type="ORF">ACFQE9_14275</name>
</gene>
<dbReference type="EMBL" id="JBHSXL010000012">
    <property type="protein sequence ID" value="MFC6893763.1"/>
    <property type="molecule type" value="Genomic_DNA"/>
</dbReference>
<feature type="domain" description="ApeA N-terminal" evidence="2">
    <location>
        <begin position="6"/>
        <end position="282"/>
    </location>
</feature>
<sequence>MFERREFEGYWWTPESEDRKVPGTLEYDPDEGITLQLLTTLTEDGDIPSADSAARRYDRILGKSTDDDDITLINCIVSNVSGIGGTQTEQYQANQLLIGHCFPDSIEFSRLQVKSELIDAWAERAATSFDSSIFDRADGEEPVKGKAGDTFEIKAETPETLETEIDRGTIKLKHNISTNLRRRGGGEITDKCFFELDFEPDTVGRDILLDYVKKIEDFISLALGEECWAEELIGIGTDNDTEIKILYPPQGSPKAASKIHPYKTNFILPDISDNYDTVMENWFTISDEYSQALNLYFSTRYNNRMYVNNEFFSLVQTIEVYHRRNEKFEGVYLDSDDFKDYYDDLCDTIRSDFDNSFKQHLKNGTFEYANEYSLAKRMRELVRDIDDILEEIPLEFESNIRPIVNARNNLTHEGDAGTSTNKLYEFTLVLKSLFETLILLDIDIGKDHVQERLSQRYAELSSDV</sequence>
<dbReference type="AlphaFoldDB" id="A0ABD5UXH4"/>
<reference evidence="3 4" key="1">
    <citation type="journal article" date="2019" name="Int. J. Syst. Evol. Microbiol.">
        <title>The Global Catalogue of Microorganisms (GCM) 10K type strain sequencing project: providing services to taxonomists for standard genome sequencing and annotation.</title>
        <authorList>
            <consortium name="The Broad Institute Genomics Platform"/>
            <consortium name="The Broad Institute Genome Sequencing Center for Infectious Disease"/>
            <person name="Wu L."/>
            <person name="Ma J."/>
        </authorList>
    </citation>
    <scope>NUCLEOTIDE SEQUENCE [LARGE SCALE GENOMIC DNA]</scope>
    <source>
        <strain evidence="3 4">SKJ47</strain>
    </source>
</reference>
<dbReference type="Pfam" id="PF18862">
    <property type="entry name" value="ApeA_NTD1"/>
    <property type="match status" value="1"/>
</dbReference>
<dbReference type="RefSeq" id="WP_379746157.1">
    <property type="nucleotide sequence ID" value="NZ_JBHSXL010000012.1"/>
</dbReference>
<keyword evidence="4" id="KW-1185">Reference proteome</keyword>
<evidence type="ECO:0000259" key="2">
    <source>
        <dbReference type="Pfam" id="PF18862"/>
    </source>
</evidence>
<evidence type="ECO:0000313" key="3">
    <source>
        <dbReference type="EMBL" id="MFC6893763.1"/>
    </source>
</evidence>
<name>A0ABD5UXH4_9EURY</name>
<accession>A0ABD5UXH4</accession>
<dbReference type="InterPro" id="IPR041229">
    <property type="entry name" value="HEPN_Apea"/>
</dbReference>
<organism evidence="3 4">
    <name type="scientific">Halopenitus salinus</name>
    <dbReference type="NCBI Taxonomy" id="1198295"/>
    <lineage>
        <taxon>Archaea</taxon>
        <taxon>Methanobacteriati</taxon>
        <taxon>Methanobacteriota</taxon>
        <taxon>Stenosarchaea group</taxon>
        <taxon>Halobacteria</taxon>
        <taxon>Halobacteriales</taxon>
        <taxon>Haloferacaceae</taxon>
        <taxon>Halopenitus</taxon>
    </lineage>
</organism>
<dbReference type="Proteomes" id="UP001596296">
    <property type="component" value="Unassembled WGS sequence"/>
</dbReference>
<dbReference type="Pfam" id="PF18739">
    <property type="entry name" value="HEPN_Apea"/>
    <property type="match status" value="1"/>
</dbReference>
<evidence type="ECO:0000259" key="1">
    <source>
        <dbReference type="Pfam" id="PF18739"/>
    </source>
</evidence>
<evidence type="ECO:0000313" key="4">
    <source>
        <dbReference type="Proteomes" id="UP001596296"/>
    </source>
</evidence>
<protein>
    <submittedName>
        <fullName evidence="3">HEPN domain-containing protein</fullName>
    </submittedName>
</protein>
<comment type="caution">
    <text evidence="3">The sequence shown here is derived from an EMBL/GenBank/DDBJ whole genome shotgun (WGS) entry which is preliminary data.</text>
</comment>
<dbReference type="InterPro" id="IPR041223">
    <property type="entry name" value="ApeA_NTD"/>
</dbReference>
<feature type="domain" description="Apea-like HEPN" evidence="1">
    <location>
        <begin position="313"/>
        <end position="444"/>
    </location>
</feature>
<proteinExistence type="predicted"/>